<accession>A0ABR4AQR7</accession>
<dbReference type="Proteomes" id="UP001590951">
    <property type="component" value="Unassembled WGS sequence"/>
</dbReference>
<proteinExistence type="predicted"/>
<sequence>MAAQTSVDGVKEKTKFVKGYIFVAKYWDKRVTAEYAMKNLDSVLAQVPKEKFNSGYADPINPASSGSLISFVSGGRLISGPSSLGLVGGIASVVGQAVRGEK</sequence>
<name>A0ABR4AQR7_9LECA</name>
<keyword evidence="2" id="KW-1185">Reference proteome</keyword>
<gene>
    <name evidence="1" type="ORF">ABVK25_011237</name>
</gene>
<comment type="caution">
    <text evidence="1">The sequence shown here is derived from an EMBL/GenBank/DDBJ whole genome shotgun (WGS) entry which is preliminary data.</text>
</comment>
<reference evidence="1 2" key="1">
    <citation type="submission" date="2024-09" db="EMBL/GenBank/DDBJ databases">
        <title>Rethinking Asexuality: The Enigmatic Case of Functional Sexual Genes in Lepraria (Stereocaulaceae).</title>
        <authorList>
            <person name="Doellman M."/>
            <person name="Sun Y."/>
            <person name="Barcenas-Pena A."/>
            <person name="Lumbsch H.T."/>
            <person name="Grewe F."/>
        </authorList>
    </citation>
    <scope>NUCLEOTIDE SEQUENCE [LARGE SCALE GENOMIC DNA]</scope>
    <source>
        <strain evidence="1 2">Grewe 0041</strain>
    </source>
</reference>
<evidence type="ECO:0000313" key="2">
    <source>
        <dbReference type="Proteomes" id="UP001590951"/>
    </source>
</evidence>
<protein>
    <submittedName>
        <fullName evidence="1">Uncharacterized protein</fullName>
    </submittedName>
</protein>
<dbReference type="EMBL" id="JBHFEH010000089">
    <property type="protein sequence ID" value="KAL2047906.1"/>
    <property type="molecule type" value="Genomic_DNA"/>
</dbReference>
<evidence type="ECO:0000313" key="1">
    <source>
        <dbReference type="EMBL" id="KAL2047906.1"/>
    </source>
</evidence>
<organism evidence="1 2">
    <name type="scientific">Lepraria finkii</name>
    <dbReference type="NCBI Taxonomy" id="1340010"/>
    <lineage>
        <taxon>Eukaryota</taxon>
        <taxon>Fungi</taxon>
        <taxon>Dikarya</taxon>
        <taxon>Ascomycota</taxon>
        <taxon>Pezizomycotina</taxon>
        <taxon>Lecanoromycetes</taxon>
        <taxon>OSLEUM clade</taxon>
        <taxon>Lecanoromycetidae</taxon>
        <taxon>Lecanorales</taxon>
        <taxon>Lecanorineae</taxon>
        <taxon>Stereocaulaceae</taxon>
        <taxon>Lepraria</taxon>
    </lineage>
</organism>